<dbReference type="PANTHER" id="PTHR33751">
    <property type="entry name" value="CBB3-TYPE CYTOCHROME C OXIDASE SUBUNIT FIXP"/>
    <property type="match status" value="1"/>
</dbReference>
<dbReference type="Proteomes" id="UP000317835">
    <property type="component" value="Chromosome"/>
</dbReference>
<organism evidence="7 8">
    <name type="scientific">Tautonia plasticadhaerens</name>
    <dbReference type="NCBI Taxonomy" id="2527974"/>
    <lineage>
        <taxon>Bacteria</taxon>
        <taxon>Pseudomonadati</taxon>
        <taxon>Planctomycetota</taxon>
        <taxon>Planctomycetia</taxon>
        <taxon>Isosphaerales</taxon>
        <taxon>Isosphaeraceae</taxon>
        <taxon>Tautonia</taxon>
    </lineage>
</organism>
<dbReference type="EMBL" id="CP036426">
    <property type="protein sequence ID" value="QDV34076.1"/>
    <property type="molecule type" value="Genomic_DNA"/>
</dbReference>
<dbReference type="GO" id="GO:0046872">
    <property type="term" value="F:metal ion binding"/>
    <property type="evidence" value="ECO:0007669"/>
    <property type="project" value="UniProtKB-KW"/>
</dbReference>
<evidence type="ECO:0000256" key="3">
    <source>
        <dbReference type="ARBA" id="ARBA00023004"/>
    </source>
</evidence>
<gene>
    <name evidence="7" type="ORF">ElP_19580</name>
</gene>
<dbReference type="PANTHER" id="PTHR33751:SF1">
    <property type="entry name" value="CBB3-TYPE CYTOCHROME C OXIDASE SUBUNIT FIXP"/>
    <property type="match status" value="1"/>
</dbReference>
<dbReference type="SUPFAM" id="SSF46626">
    <property type="entry name" value="Cytochrome c"/>
    <property type="match status" value="2"/>
</dbReference>
<evidence type="ECO:0000313" key="8">
    <source>
        <dbReference type="Proteomes" id="UP000317835"/>
    </source>
</evidence>
<feature type="compositionally biased region" description="Low complexity" evidence="5">
    <location>
        <begin position="69"/>
        <end position="80"/>
    </location>
</feature>
<dbReference type="PROSITE" id="PS51257">
    <property type="entry name" value="PROKAR_LIPOPROTEIN"/>
    <property type="match status" value="1"/>
</dbReference>
<reference evidence="7 8" key="1">
    <citation type="submission" date="2019-02" db="EMBL/GenBank/DDBJ databases">
        <title>Deep-cultivation of Planctomycetes and their phenomic and genomic characterization uncovers novel biology.</title>
        <authorList>
            <person name="Wiegand S."/>
            <person name="Jogler M."/>
            <person name="Boedeker C."/>
            <person name="Pinto D."/>
            <person name="Vollmers J."/>
            <person name="Rivas-Marin E."/>
            <person name="Kohn T."/>
            <person name="Peeters S.H."/>
            <person name="Heuer A."/>
            <person name="Rast P."/>
            <person name="Oberbeckmann S."/>
            <person name="Bunk B."/>
            <person name="Jeske O."/>
            <person name="Meyerdierks A."/>
            <person name="Storesund J.E."/>
            <person name="Kallscheuer N."/>
            <person name="Luecker S."/>
            <person name="Lage O.M."/>
            <person name="Pohl T."/>
            <person name="Merkel B.J."/>
            <person name="Hornburger P."/>
            <person name="Mueller R.-W."/>
            <person name="Bruemmer F."/>
            <person name="Labrenz M."/>
            <person name="Spormann A.M."/>
            <person name="Op den Camp H."/>
            <person name="Overmann J."/>
            <person name="Amann R."/>
            <person name="Jetten M.S.M."/>
            <person name="Mascher T."/>
            <person name="Medema M.H."/>
            <person name="Devos D.P."/>
            <person name="Kaster A.-K."/>
            <person name="Ovreas L."/>
            <person name="Rohde M."/>
            <person name="Galperin M.Y."/>
            <person name="Jogler C."/>
        </authorList>
    </citation>
    <scope>NUCLEOTIDE SEQUENCE [LARGE SCALE GENOMIC DNA]</scope>
    <source>
        <strain evidence="7 8">ElP</strain>
    </source>
</reference>
<keyword evidence="3 4" id="KW-0408">Iron</keyword>
<evidence type="ECO:0000313" key="7">
    <source>
        <dbReference type="EMBL" id="QDV34076.1"/>
    </source>
</evidence>
<keyword evidence="1 4" id="KW-0349">Heme</keyword>
<dbReference type="OrthoDB" id="9808312at2"/>
<dbReference type="GO" id="GO:0009055">
    <property type="term" value="F:electron transfer activity"/>
    <property type="evidence" value="ECO:0007669"/>
    <property type="project" value="InterPro"/>
</dbReference>
<evidence type="ECO:0000256" key="4">
    <source>
        <dbReference type="PROSITE-ProRule" id="PRU00433"/>
    </source>
</evidence>
<dbReference type="GO" id="GO:0020037">
    <property type="term" value="F:heme binding"/>
    <property type="evidence" value="ECO:0007669"/>
    <property type="project" value="InterPro"/>
</dbReference>
<sequence length="441" mass="47821">MKIARRPHWIVGGFVLLGLASGCAEPEPVVFSHDERLSGEEFAEKPNARGAVETTVDAMFGASPDTIRAPEGSGLPPSGLEGIGGEGGDGSEGEGDAEIVPVADRPAEPGPLSAGQAVYTRHCLHCHGITGDGEGPTADFLYPRPRDYRQGMFKFTSTDYGKKPTRDDLRRVIRHGIDGTSMPAFGAQLTDEETERVIDYVAYLSMRGEVERALIEEASFFAEEDFADPEMREEFEFIAEDVTQGVIFPNWEDSQAPEAAMQPLSPRVEATEQSIARGRELFLGVASDVKLECAGCHGSGGKGDGPSWIDPETFNTYVFLENHDPGDPTTLETLKAIAEEQQRRWGDEWGDPLRPADLNRGVYKGGRRPIDLYWRIATGITGTAMPAHAPTLQDPDDLWHLVNFVLALPQRPDLLRPDQVRRLGATSPPAAAGAAAATASR</sequence>
<feature type="domain" description="Cytochrome c" evidence="6">
    <location>
        <begin position="273"/>
        <end position="409"/>
    </location>
</feature>
<evidence type="ECO:0000259" key="6">
    <source>
        <dbReference type="PROSITE" id="PS51007"/>
    </source>
</evidence>
<name>A0A518GZR6_9BACT</name>
<feature type="domain" description="Cytochrome c" evidence="6">
    <location>
        <begin position="110"/>
        <end position="205"/>
    </location>
</feature>
<dbReference type="Pfam" id="PF13442">
    <property type="entry name" value="Cytochrome_CBB3"/>
    <property type="match status" value="1"/>
</dbReference>
<dbReference type="RefSeq" id="WP_145268711.1">
    <property type="nucleotide sequence ID" value="NZ_CP036426.1"/>
</dbReference>
<dbReference type="AlphaFoldDB" id="A0A518GZR6"/>
<keyword evidence="8" id="KW-1185">Reference proteome</keyword>
<evidence type="ECO:0000256" key="5">
    <source>
        <dbReference type="SAM" id="MobiDB-lite"/>
    </source>
</evidence>
<evidence type="ECO:0000256" key="1">
    <source>
        <dbReference type="ARBA" id="ARBA00022617"/>
    </source>
</evidence>
<dbReference type="Gene3D" id="1.10.760.10">
    <property type="entry name" value="Cytochrome c-like domain"/>
    <property type="match status" value="2"/>
</dbReference>
<evidence type="ECO:0000256" key="2">
    <source>
        <dbReference type="ARBA" id="ARBA00022723"/>
    </source>
</evidence>
<dbReference type="InterPro" id="IPR009056">
    <property type="entry name" value="Cyt_c-like_dom"/>
</dbReference>
<dbReference type="InterPro" id="IPR036909">
    <property type="entry name" value="Cyt_c-like_dom_sf"/>
</dbReference>
<protein>
    <submittedName>
        <fullName evidence="7">Cytochrome c</fullName>
    </submittedName>
</protein>
<dbReference type="Pfam" id="PF00034">
    <property type="entry name" value="Cytochrom_C"/>
    <property type="match status" value="1"/>
</dbReference>
<proteinExistence type="predicted"/>
<feature type="region of interest" description="Disordered" evidence="5">
    <location>
        <begin position="64"/>
        <end position="97"/>
    </location>
</feature>
<dbReference type="KEGG" id="tpla:ElP_19580"/>
<dbReference type="InterPro" id="IPR050597">
    <property type="entry name" value="Cytochrome_c_Oxidase_Subunit"/>
</dbReference>
<dbReference type="PROSITE" id="PS51007">
    <property type="entry name" value="CYTC"/>
    <property type="match status" value="2"/>
</dbReference>
<keyword evidence="2 4" id="KW-0479">Metal-binding</keyword>
<accession>A0A518GZR6</accession>